<comment type="subcellular location">
    <subcellularLocation>
        <location evidence="1">Cytoplasm</location>
    </subcellularLocation>
</comment>
<dbReference type="GO" id="GO:0006950">
    <property type="term" value="P:response to stress"/>
    <property type="evidence" value="ECO:0007669"/>
    <property type="project" value="UniProtKB-ARBA"/>
</dbReference>
<protein>
    <recommendedName>
        <fullName evidence="3 12">Mitogen-activated protein kinase kinase kinase</fullName>
        <ecNumber evidence="3 12">2.7.11.25</ecNumber>
    </recommendedName>
</protein>
<feature type="compositionally biased region" description="Low complexity" evidence="15">
    <location>
        <begin position="821"/>
        <end position="836"/>
    </location>
</feature>
<evidence type="ECO:0000256" key="3">
    <source>
        <dbReference type="ARBA" id="ARBA00012406"/>
    </source>
</evidence>
<feature type="region of interest" description="Disordered" evidence="15">
    <location>
        <begin position="1"/>
        <end position="28"/>
    </location>
</feature>
<dbReference type="InterPro" id="IPR001245">
    <property type="entry name" value="Ser-Thr/Tyr_kinase_cat_dom"/>
</dbReference>
<dbReference type="EC" id="2.7.11.25" evidence="3 12"/>
<dbReference type="OrthoDB" id="339325at2759"/>
<keyword evidence="7 12" id="KW-0547">Nucleotide-binding</keyword>
<dbReference type="GO" id="GO:0004709">
    <property type="term" value="F:MAP kinase kinase kinase activity"/>
    <property type="evidence" value="ECO:0007669"/>
    <property type="project" value="UniProtKB-EC"/>
</dbReference>
<evidence type="ECO:0000256" key="12">
    <source>
        <dbReference type="PIRNR" id="PIRNR038165"/>
    </source>
</evidence>
<dbReference type="Proteomes" id="UP000192223">
    <property type="component" value="Unplaced"/>
</dbReference>
<keyword evidence="5 12" id="KW-0723">Serine/threonine-protein kinase</keyword>
<dbReference type="PRINTS" id="PR00109">
    <property type="entry name" value="TYRKINASE"/>
</dbReference>
<feature type="compositionally biased region" description="Basic residues" evidence="15">
    <location>
        <begin position="503"/>
        <end position="513"/>
    </location>
</feature>
<dbReference type="InterPro" id="IPR008271">
    <property type="entry name" value="Ser/Thr_kinase_AS"/>
</dbReference>
<keyword evidence="9 12" id="KW-0067">ATP-binding</keyword>
<evidence type="ECO:0000256" key="2">
    <source>
        <dbReference type="ARBA" id="ARBA00006529"/>
    </source>
</evidence>
<accession>A0A7F5RM32</accession>
<evidence type="ECO:0000256" key="15">
    <source>
        <dbReference type="SAM" id="MobiDB-lite"/>
    </source>
</evidence>
<dbReference type="CTD" id="40143"/>
<dbReference type="GO" id="GO:0005737">
    <property type="term" value="C:cytoplasm"/>
    <property type="evidence" value="ECO:0007669"/>
    <property type="project" value="UniProtKB-SubCell"/>
</dbReference>
<dbReference type="InterPro" id="IPR017419">
    <property type="entry name" value="MAP3K12_MAP3K13"/>
</dbReference>
<evidence type="ECO:0000256" key="9">
    <source>
        <dbReference type="ARBA" id="ARBA00022840"/>
    </source>
</evidence>
<reference evidence="18" key="1">
    <citation type="submission" date="2025-08" db="UniProtKB">
        <authorList>
            <consortium name="RefSeq"/>
        </authorList>
    </citation>
    <scope>IDENTIFICATION</scope>
    <source>
        <tissue evidence="18">Entire body</tissue>
    </source>
</reference>
<keyword evidence="17" id="KW-1185">Reference proteome</keyword>
<evidence type="ECO:0000256" key="10">
    <source>
        <dbReference type="ARBA" id="ARBA00047559"/>
    </source>
</evidence>
<feature type="domain" description="Protein kinase" evidence="16">
    <location>
        <begin position="149"/>
        <end position="391"/>
    </location>
</feature>
<dbReference type="AlphaFoldDB" id="A0A7F5RM32"/>
<evidence type="ECO:0000313" key="17">
    <source>
        <dbReference type="Proteomes" id="UP000192223"/>
    </source>
</evidence>
<dbReference type="Gene3D" id="1.10.510.10">
    <property type="entry name" value="Transferase(Phosphotransferase) domain 1"/>
    <property type="match status" value="1"/>
</dbReference>
<dbReference type="PANTHER" id="PTHR44329:SF304">
    <property type="entry name" value="MITOGEN-ACTIVATED PROTEIN KINASE KINASE KINASE 13-LIKE ISOFORM X1"/>
    <property type="match status" value="1"/>
</dbReference>
<dbReference type="Gene3D" id="3.30.200.20">
    <property type="entry name" value="Phosphorylase Kinase, domain 1"/>
    <property type="match status" value="1"/>
</dbReference>
<gene>
    <name evidence="18" type="primary">LOC108735532</name>
</gene>
<keyword evidence="6 12" id="KW-0808">Transferase</keyword>
<keyword evidence="4" id="KW-0963">Cytoplasm</keyword>
<feature type="binding site" evidence="14">
    <location>
        <position position="176"/>
    </location>
    <ligand>
        <name>ATP</name>
        <dbReference type="ChEBI" id="CHEBI:30616"/>
    </ligand>
</feature>
<evidence type="ECO:0000259" key="16">
    <source>
        <dbReference type="PROSITE" id="PS50011"/>
    </source>
</evidence>
<evidence type="ECO:0000256" key="4">
    <source>
        <dbReference type="ARBA" id="ARBA00022490"/>
    </source>
</evidence>
<dbReference type="PANTHER" id="PTHR44329">
    <property type="entry name" value="SERINE/THREONINE-PROTEIN KINASE TNNI3K-RELATED"/>
    <property type="match status" value="1"/>
</dbReference>
<organism evidence="17 18">
    <name type="scientific">Agrilus planipennis</name>
    <name type="common">Emerald ash borer</name>
    <name type="synonym">Agrilus marcopoli</name>
    <dbReference type="NCBI Taxonomy" id="224129"/>
    <lineage>
        <taxon>Eukaryota</taxon>
        <taxon>Metazoa</taxon>
        <taxon>Ecdysozoa</taxon>
        <taxon>Arthropoda</taxon>
        <taxon>Hexapoda</taxon>
        <taxon>Insecta</taxon>
        <taxon>Pterygota</taxon>
        <taxon>Neoptera</taxon>
        <taxon>Endopterygota</taxon>
        <taxon>Coleoptera</taxon>
        <taxon>Polyphaga</taxon>
        <taxon>Elateriformia</taxon>
        <taxon>Buprestoidea</taxon>
        <taxon>Buprestidae</taxon>
        <taxon>Agrilinae</taxon>
        <taxon>Agrilus</taxon>
    </lineage>
</organism>
<dbReference type="PIRSF" id="PIRSF038165">
    <property type="entry name" value="MAPKKK12_MAPKKK13"/>
    <property type="match status" value="1"/>
</dbReference>
<feature type="compositionally biased region" description="Low complexity" evidence="15">
    <location>
        <begin position="576"/>
        <end position="593"/>
    </location>
</feature>
<dbReference type="SMART" id="SM00220">
    <property type="entry name" value="S_TKc"/>
    <property type="match status" value="1"/>
</dbReference>
<feature type="active site" description="Proton acceptor" evidence="13">
    <location>
        <position position="261"/>
    </location>
</feature>
<dbReference type="GO" id="GO:0005524">
    <property type="term" value="F:ATP binding"/>
    <property type="evidence" value="ECO:0007669"/>
    <property type="project" value="UniProtKB-KW"/>
</dbReference>
<dbReference type="GeneID" id="108735532"/>
<dbReference type="Pfam" id="PF07714">
    <property type="entry name" value="PK_Tyr_Ser-Thr"/>
    <property type="match status" value="1"/>
</dbReference>
<comment type="similarity">
    <text evidence="2 12">Belongs to the protein kinase superfamily. STE Ser/Thr protein kinase family. MAP kinase kinase kinase subfamily.</text>
</comment>
<dbReference type="SUPFAM" id="SSF56112">
    <property type="entry name" value="Protein kinase-like (PK-like)"/>
    <property type="match status" value="1"/>
</dbReference>
<feature type="region of interest" description="Disordered" evidence="15">
    <location>
        <begin position="687"/>
        <end position="709"/>
    </location>
</feature>
<dbReference type="PROSITE" id="PS00108">
    <property type="entry name" value="PROTEIN_KINASE_ST"/>
    <property type="match status" value="1"/>
</dbReference>
<comment type="catalytic activity">
    <reaction evidence="10">
        <text>L-threonyl-[protein] + ATP = O-phospho-L-threonyl-[protein] + ADP + H(+)</text>
        <dbReference type="Rhea" id="RHEA:46608"/>
        <dbReference type="Rhea" id="RHEA-COMP:11060"/>
        <dbReference type="Rhea" id="RHEA-COMP:11605"/>
        <dbReference type="ChEBI" id="CHEBI:15378"/>
        <dbReference type="ChEBI" id="CHEBI:30013"/>
        <dbReference type="ChEBI" id="CHEBI:30616"/>
        <dbReference type="ChEBI" id="CHEBI:61977"/>
        <dbReference type="ChEBI" id="CHEBI:456216"/>
        <dbReference type="EC" id="2.7.11.25"/>
    </reaction>
</comment>
<dbReference type="InParanoid" id="A0A7F5RM32"/>
<dbReference type="InterPro" id="IPR000719">
    <property type="entry name" value="Prot_kinase_dom"/>
</dbReference>
<keyword evidence="8 12" id="KW-0418">Kinase</keyword>
<evidence type="ECO:0000256" key="11">
    <source>
        <dbReference type="ARBA" id="ARBA00048329"/>
    </source>
</evidence>
<dbReference type="InterPro" id="IPR011009">
    <property type="entry name" value="Kinase-like_dom_sf"/>
</dbReference>
<evidence type="ECO:0000256" key="7">
    <source>
        <dbReference type="ARBA" id="ARBA00022741"/>
    </source>
</evidence>
<sequence>MHTPEGTLERGQAPPLPPPYTAPGHLVQEKPAGDHSLQVDMSHVMSLPGQDQCDNITNSMICIQDRLGQINIHHQVHNDSQKIAISVPDGAICNNNDSSPETPQVPYNKQGWMEGIFGCLRPVLSIIGKANANEIKGNQDDWEIPFELITDLKWLGCGGQGIVFYGTLNNEPVAVKKVSDIKETDIRNLRKLNHPNIIKFKGVCTQPPCFCIVMEYCPYGPLYDLLRKQDKSVTPIRIVSWAKQIASGMQYLHSHKIIHRDLKSPNVLIGENEVIKISDFGTSRMWNEVSTKMSFAGTVAWMAPEAIQEQACSEKIDIWSFGVVLWELLTCETPYKDMEQSAIMYLVGCGKLNPPIPTTCPEGFKLIMQMCWKFNPKDRPSFKLICNHLEIASVEILSSYKDKQFFKTQESWKEEIKTQITHFKMNLQKRRQECYLKEEQLVKKRENELKHIRDIKELYDRKLERVNQMYLELSVVLLQLDQQKQECRKREMMQNKRRLIHPFMKKLEKRRGSQHSTTPTSPEYSLTSPDSPQTVQSKSPLYNTAVSSSSTVDPAAPIHGQNATRPFRKRHHRSNSGSPRTSGCSRSSSNRMSVLVDTETQTECMDISETDMSPSSNTTASTIPLSLSRSCQPQRVILREFKDGSDEGDAYNGNTVQICYLSEQDHQLSREFISITHSGTPCSEFLDEPNDDVNRNPHHKGIRDSDDDHLETIGRKVSEIITITNGNILTDTRSLENGNVSDNIDGVLKKRRCSETKELESAEDATNDSLTDEEGEDGQYDHSLRRRSLARRPIYPGRRSNRFKYINQYQREPNQSDEGNTSEYSNPPSSKSSTLESKPDTRTQSTKRPSERSDGSATDSDDSDENITVATEVCYEVGSKLESVV</sequence>
<evidence type="ECO:0000256" key="13">
    <source>
        <dbReference type="PIRSR" id="PIRSR038165-50"/>
    </source>
</evidence>
<comment type="catalytic activity">
    <reaction evidence="11">
        <text>L-seryl-[protein] + ATP = O-phospho-L-seryl-[protein] + ADP + H(+)</text>
        <dbReference type="Rhea" id="RHEA:17989"/>
        <dbReference type="Rhea" id="RHEA-COMP:9863"/>
        <dbReference type="Rhea" id="RHEA-COMP:11604"/>
        <dbReference type="ChEBI" id="CHEBI:15378"/>
        <dbReference type="ChEBI" id="CHEBI:29999"/>
        <dbReference type="ChEBI" id="CHEBI:30616"/>
        <dbReference type="ChEBI" id="CHEBI:83421"/>
        <dbReference type="ChEBI" id="CHEBI:456216"/>
        <dbReference type="EC" id="2.7.11.25"/>
    </reaction>
</comment>
<dbReference type="InterPro" id="IPR051681">
    <property type="entry name" value="Ser/Thr_Kinases-Pseudokinases"/>
</dbReference>
<feature type="binding site" evidence="14">
    <location>
        <begin position="155"/>
        <end position="163"/>
    </location>
    <ligand>
        <name>ATP</name>
        <dbReference type="ChEBI" id="CHEBI:30616"/>
    </ligand>
</feature>
<evidence type="ECO:0000313" key="18">
    <source>
        <dbReference type="RefSeq" id="XP_025836991.1"/>
    </source>
</evidence>
<feature type="compositionally biased region" description="Polar residues" evidence="15">
    <location>
        <begin position="514"/>
        <end position="552"/>
    </location>
</feature>
<evidence type="ECO:0000256" key="14">
    <source>
        <dbReference type="PIRSR" id="PIRSR038165-51"/>
    </source>
</evidence>
<evidence type="ECO:0000256" key="1">
    <source>
        <dbReference type="ARBA" id="ARBA00004496"/>
    </source>
</evidence>
<evidence type="ECO:0000256" key="6">
    <source>
        <dbReference type="ARBA" id="ARBA00022679"/>
    </source>
</evidence>
<dbReference type="RefSeq" id="XP_025836991.1">
    <property type="nucleotide sequence ID" value="XM_025981206.1"/>
</dbReference>
<dbReference type="FunCoup" id="A0A7F5RM32">
    <property type="interactions" value="384"/>
</dbReference>
<evidence type="ECO:0000256" key="8">
    <source>
        <dbReference type="ARBA" id="ARBA00022777"/>
    </source>
</evidence>
<feature type="region of interest" description="Disordered" evidence="15">
    <location>
        <begin position="503"/>
        <end position="593"/>
    </location>
</feature>
<proteinExistence type="inferred from homology"/>
<evidence type="ECO:0000256" key="5">
    <source>
        <dbReference type="ARBA" id="ARBA00022527"/>
    </source>
</evidence>
<name>A0A7F5RM32_AGRPL</name>
<dbReference type="PROSITE" id="PS50011">
    <property type="entry name" value="PROTEIN_KINASE_DOM"/>
    <property type="match status" value="1"/>
</dbReference>
<feature type="compositionally biased region" description="Polar residues" evidence="15">
    <location>
        <begin position="807"/>
        <end position="819"/>
    </location>
</feature>
<feature type="compositionally biased region" description="Acidic residues" evidence="15">
    <location>
        <begin position="761"/>
        <end position="778"/>
    </location>
</feature>
<feature type="region of interest" description="Disordered" evidence="15">
    <location>
        <begin position="754"/>
        <end position="870"/>
    </location>
</feature>